<dbReference type="RefSeq" id="WP_120549827.1">
    <property type="nucleotide sequence ID" value="NZ_RAWM01000087.1"/>
</dbReference>
<evidence type="ECO:0000313" key="4">
    <source>
        <dbReference type="Proteomes" id="UP000282656"/>
    </source>
</evidence>
<dbReference type="Proteomes" id="UP000282656">
    <property type="component" value="Unassembled WGS sequence"/>
</dbReference>
<dbReference type="Gene3D" id="3.40.50.300">
    <property type="entry name" value="P-loop containing nucleotide triphosphate hydrolases"/>
    <property type="match status" value="3"/>
</dbReference>
<name>A0A3A8QLV4_9BACT</name>
<feature type="region of interest" description="Disordered" evidence="1">
    <location>
        <begin position="595"/>
        <end position="685"/>
    </location>
</feature>
<dbReference type="InterPro" id="IPR025662">
    <property type="entry name" value="Sigma_54_int_dom_ATP-bd_1"/>
</dbReference>
<dbReference type="PANTHER" id="PTHR30121">
    <property type="entry name" value="UNCHARACTERIZED PROTEIN YJGR-RELATED"/>
    <property type="match status" value="1"/>
</dbReference>
<protein>
    <submittedName>
        <fullName evidence="3">DUF853 family protein</fullName>
    </submittedName>
</protein>
<feature type="domain" description="AAA+ ATPase" evidence="2">
    <location>
        <begin position="711"/>
        <end position="1039"/>
    </location>
</feature>
<feature type="compositionally biased region" description="Basic and acidic residues" evidence="1">
    <location>
        <begin position="403"/>
        <end position="415"/>
    </location>
</feature>
<organism evidence="3 4">
    <name type="scientific">Corallococcus interemptor</name>
    <dbReference type="NCBI Taxonomy" id="2316720"/>
    <lineage>
        <taxon>Bacteria</taxon>
        <taxon>Pseudomonadati</taxon>
        <taxon>Myxococcota</taxon>
        <taxon>Myxococcia</taxon>
        <taxon>Myxococcales</taxon>
        <taxon>Cystobacterineae</taxon>
        <taxon>Myxococcaceae</taxon>
        <taxon>Corallococcus</taxon>
    </lineage>
</organism>
<accession>A0A3A8QLV4</accession>
<dbReference type="PROSITE" id="PS00675">
    <property type="entry name" value="SIGMA54_INTERACT_1"/>
    <property type="match status" value="1"/>
</dbReference>
<evidence type="ECO:0000313" key="3">
    <source>
        <dbReference type="EMBL" id="RKH64174.1"/>
    </source>
</evidence>
<dbReference type="PANTHER" id="PTHR30121:SF6">
    <property type="entry name" value="SLR6007 PROTEIN"/>
    <property type="match status" value="1"/>
</dbReference>
<comment type="caution">
    <text evidence="3">The sequence shown here is derived from an EMBL/GenBank/DDBJ whole genome shotgun (WGS) entry which is preliminary data.</text>
</comment>
<feature type="region of interest" description="Disordered" evidence="1">
    <location>
        <begin position="401"/>
        <end position="420"/>
    </location>
</feature>
<evidence type="ECO:0000256" key="1">
    <source>
        <dbReference type="SAM" id="MobiDB-lite"/>
    </source>
</evidence>
<gene>
    <name evidence="3" type="ORF">D7X96_26260</name>
</gene>
<dbReference type="SMART" id="SM00382">
    <property type="entry name" value="AAA"/>
    <property type="match status" value="2"/>
</dbReference>
<dbReference type="EMBL" id="RAWM01000087">
    <property type="protein sequence ID" value="RKH64174.1"/>
    <property type="molecule type" value="Genomic_DNA"/>
</dbReference>
<dbReference type="InterPro" id="IPR002789">
    <property type="entry name" value="HerA_central"/>
</dbReference>
<dbReference type="AlphaFoldDB" id="A0A3A8QLV4"/>
<dbReference type="InterPro" id="IPR027417">
    <property type="entry name" value="P-loop_NTPase"/>
</dbReference>
<dbReference type="SUPFAM" id="SSF52540">
    <property type="entry name" value="P-loop containing nucleoside triphosphate hydrolases"/>
    <property type="match status" value="2"/>
</dbReference>
<sequence>MPTDARLEAFLADGPEVFASVQQAQSFWKPDPFDVATINVPARRTFERLVKRATRNPDSGKLFLLRGESGSGKTHLVRAFRHSVHSRGLGYVGYLPMTVDAASYDRYILSNLLDTLDRTYDVTSNEDDTGLTRLSNALMKYCKSAFEPLIHDEGILEEHELHDMIRSLADELHENPLFRHVDVQLLRALIYLQRREARYHHRVLQWLRCEDMVPADRQVLGDIVPRTADNDPMRMLTHLGRLMGAMEQALVLCVDQVEDISDFEKNPGMEPSFRRAINSLASFAGNVPTAVVVVCCLSDFWAAMRKQLTQSMIDRIENDPAPVTLDHLLTEQTAQDMVAQRMRVLLSHHGLEVDPADPTYPIPRSELERFSGLRVRDALNACRRFQEQACQDGQLPRCLPLPGEEKKQGDEERKQVQQATMDQKWTDFRAKFNGTVPEEDAEIVSLLAWAIEAGGDELGATDQFKVKSRTEASIDIALPASPQGLFVALCNRSPRGGGLGRQMAEALRSAARKLPVILRTAEFPSNPNGLVAEQVGALLRRGGRRAVVSNSDLREVVALQSFRKEHPETAFREWSRSARPLTRLKLVSDVLALEKLPPPPPDAPKKASAPALQKHTQGERRTAQLESARRSDTPTEKPSSGVREPQEEIELEGRRIQSISEPLVSKTAGRSLTPKEVPQQKLVSDPKPAALRVGDSEGIFTHPVFVQAEELTKHSAFLGGSGSGKTTLALNLIEQLLLQGIPALLVDRKGDLAAYARDEAWQEELKDPVMEERRRLLRERVDVALYTPGRTDGRALAIPVVPRGLESLPPEEREQSVQQAADAISTMLEYRNSARDRAAKALLAQALRLLVERPIGQELTLDLVQKFIASEDVTLVQETNGIDLRVFPKLAQDLATLRLNARSLLASQGEKLNMEELLGLGSAKVPGKTRLSVISTKFLGGTQGSLFWVSQLLVEANRWASQHPSSKLQAVLMFDEADMYLPAVGIPATKQPMENLLKRARSAGIGVMLATQSPGDFDYKCRENVRSWFIGRVREDRALGKLRPMFSDARVDPATRLPAQKMGQFHLLRDGQVEQLKADRNIIKTEQLSEEEILQLAHRSGEHGIRNAS</sequence>
<evidence type="ECO:0000259" key="2">
    <source>
        <dbReference type="SMART" id="SM00382"/>
    </source>
</evidence>
<proteinExistence type="predicted"/>
<reference evidence="4" key="1">
    <citation type="submission" date="2018-09" db="EMBL/GenBank/DDBJ databases">
        <authorList>
            <person name="Livingstone P.G."/>
            <person name="Whitworth D.E."/>
        </authorList>
    </citation>
    <scope>NUCLEOTIDE SEQUENCE [LARGE SCALE GENOMIC DNA]</scope>
    <source>
        <strain evidence="4">AB047A</strain>
    </source>
</reference>
<dbReference type="Pfam" id="PF01935">
    <property type="entry name" value="DUF87"/>
    <property type="match status" value="1"/>
</dbReference>
<feature type="domain" description="AAA+ ATPase" evidence="2">
    <location>
        <begin position="59"/>
        <end position="373"/>
    </location>
</feature>
<dbReference type="InterPro" id="IPR003593">
    <property type="entry name" value="AAA+_ATPase"/>
</dbReference>
<feature type="compositionally biased region" description="Basic and acidic residues" evidence="1">
    <location>
        <begin position="616"/>
        <end position="635"/>
    </location>
</feature>
<dbReference type="InterPro" id="IPR051162">
    <property type="entry name" value="T4SS_component"/>
</dbReference>
<keyword evidence="4" id="KW-1185">Reference proteome</keyword>
<dbReference type="OrthoDB" id="9758751at2"/>